<evidence type="ECO:0000256" key="1">
    <source>
        <dbReference type="ARBA" id="ARBA00022679"/>
    </source>
</evidence>
<dbReference type="Pfam" id="PF00483">
    <property type="entry name" value="NTP_transferase"/>
    <property type="match status" value="1"/>
</dbReference>
<evidence type="ECO:0000313" key="8">
    <source>
        <dbReference type="EMBL" id="SHH48847.1"/>
    </source>
</evidence>
<evidence type="ECO:0000256" key="3">
    <source>
        <dbReference type="ARBA" id="ARBA00023315"/>
    </source>
</evidence>
<comment type="catalytic activity">
    <reaction evidence="5">
        <text>N-acetyl-alpha-D-glucosamine 1-phosphate + UTP + H(+) = UDP-N-acetyl-alpha-D-glucosamine + diphosphate</text>
        <dbReference type="Rhea" id="RHEA:13509"/>
        <dbReference type="ChEBI" id="CHEBI:15378"/>
        <dbReference type="ChEBI" id="CHEBI:33019"/>
        <dbReference type="ChEBI" id="CHEBI:46398"/>
        <dbReference type="ChEBI" id="CHEBI:57705"/>
        <dbReference type="ChEBI" id="CHEBI:57776"/>
        <dbReference type="EC" id="2.7.7.23"/>
    </reaction>
</comment>
<keyword evidence="2" id="KW-0548">Nucleotidyltransferase</keyword>
<evidence type="ECO:0000256" key="6">
    <source>
        <dbReference type="ARBA" id="ARBA00049628"/>
    </source>
</evidence>
<dbReference type="STRING" id="1121306.SAMN02745196_00535"/>
<evidence type="ECO:0000256" key="2">
    <source>
        <dbReference type="ARBA" id="ARBA00022695"/>
    </source>
</evidence>
<protein>
    <submittedName>
        <fullName evidence="8">UDP-N-acetylglucosamine pyrophosphorylase</fullName>
    </submittedName>
</protein>
<dbReference type="Gene3D" id="3.90.550.10">
    <property type="entry name" value="Spore Coat Polysaccharide Biosynthesis Protein SpsA, Chain A"/>
    <property type="match status" value="1"/>
</dbReference>
<proteinExistence type="predicted"/>
<reference evidence="8 9" key="1">
    <citation type="submission" date="2016-11" db="EMBL/GenBank/DDBJ databases">
        <authorList>
            <person name="Jaros S."/>
            <person name="Januszkiewicz K."/>
            <person name="Wedrychowicz H."/>
        </authorList>
    </citation>
    <scope>NUCLEOTIDE SEQUENCE [LARGE SCALE GENOMIC DNA]</scope>
    <source>
        <strain evidence="8 9">DSM 3089</strain>
    </source>
</reference>
<name>A0A1M5TDI8_9CLOT</name>
<dbReference type="PANTHER" id="PTHR43584">
    <property type="entry name" value="NUCLEOTIDYL TRANSFERASE"/>
    <property type="match status" value="1"/>
</dbReference>
<accession>A0A1M5TDI8</accession>
<comment type="catalytic activity">
    <reaction evidence="4">
        <text>alpha-D-glucosamine 1-phosphate + acetyl-CoA = N-acetyl-alpha-D-glucosamine 1-phosphate + CoA + H(+)</text>
        <dbReference type="Rhea" id="RHEA:13725"/>
        <dbReference type="ChEBI" id="CHEBI:15378"/>
        <dbReference type="ChEBI" id="CHEBI:57287"/>
        <dbReference type="ChEBI" id="CHEBI:57288"/>
        <dbReference type="ChEBI" id="CHEBI:57776"/>
        <dbReference type="ChEBI" id="CHEBI:58516"/>
        <dbReference type="EC" id="2.3.1.157"/>
    </reaction>
</comment>
<keyword evidence="3" id="KW-0012">Acyltransferase</keyword>
<evidence type="ECO:0000256" key="5">
    <source>
        <dbReference type="ARBA" id="ARBA00048493"/>
    </source>
</evidence>
<dbReference type="OrthoDB" id="9775031at2"/>
<dbReference type="PANTHER" id="PTHR43584:SF3">
    <property type="entry name" value="BIFUNCTIONAL PROTEIN GLMU"/>
    <property type="match status" value="1"/>
</dbReference>
<dbReference type="InterPro" id="IPR029044">
    <property type="entry name" value="Nucleotide-diphossugar_trans"/>
</dbReference>
<dbReference type="RefSeq" id="WP_072829778.1">
    <property type="nucleotide sequence ID" value="NZ_FQXP01000003.1"/>
</dbReference>
<gene>
    <name evidence="8" type="ORF">SAMN02745196_00535</name>
</gene>
<dbReference type="SUPFAM" id="SSF53448">
    <property type="entry name" value="Nucleotide-diphospho-sugar transferases"/>
    <property type="match status" value="1"/>
</dbReference>
<dbReference type="GO" id="GO:0019134">
    <property type="term" value="F:glucosamine-1-phosphate N-acetyltransferase activity"/>
    <property type="evidence" value="ECO:0007669"/>
    <property type="project" value="UniProtKB-EC"/>
</dbReference>
<dbReference type="EMBL" id="FQXP01000003">
    <property type="protein sequence ID" value="SHH48847.1"/>
    <property type="molecule type" value="Genomic_DNA"/>
</dbReference>
<organism evidence="8 9">
    <name type="scientific">Clostridium collagenovorans DSM 3089</name>
    <dbReference type="NCBI Taxonomy" id="1121306"/>
    <lineage>
        <taxon>Bacteria</taxon>
        <taxon>Bacillati</taxon>
        <taxon>Bacillota</taxon>
        <taxon>Clostridia</taxon>
        <taxon>Eubacteriales</taxon>
        <taxon>Clostridiaceae</taxon>
        <taxon>Clostridium</taxon>
    </lineage>
</organism>
<evidence type="ECO:0000256" key="4">
    <source>
        <dbReference type="ARBA" id="ARBA00048247"/>
    </source>
</evidence>
<dbReference type="GO" id="GO:0003977">
    <property type="term" value="F:UDP-N-acetylglucosamine diphosphorylase activity"/>
    <property type="evidence" value="ECO:0007669"/>
    <property type="project" value="UniProtKB-EC"/>
</dbReference>
<dbReference type="InterPro" id="IPR050065">
    <property type="entry name" value="GlmU-like"/>
</dbReference>
<dbReference type="CDD" id="cd02540">
    <property type="entry name" value="GT2_GlmU_N_bac"/>
    <property type="match status" value="1"/>
</dbReference>
<sequence>MRTIILAAGKGSRLNSDEADLPKVLREVNNKPLIEYVLHNVSFIEKKDTFIVVGYQGNKVIQHLSKEYNYVFQREQLGTGHAALVAEKDFENYSGNVLVLYGDMPLVSSDTLKEFISYHENHNSKCTIMTGIFETSPAYGRIIRDENNNLKDIIEERDCTEKEKDIKELNVGLYIFNSKILFEALKEIKNNNSQREYYLTDVPKIVLSKGEKVHIYINNKVQELLGVNTLEDLKECESNLKL</sequence>
<comment type="function">
    <text evidence="6">Catalyzes the last two sequential reactions in the de novo biosynthetic pathway for UDP-N-acetylglucosamine (UDP-GlcNAc). The C-terminal domain catalyzes the transfer of acetyl group from acetyl coenzyme A to glucosamine-1-phosphate (GlcN-1-P) to produce N-acetylglucosamine-1-phosphate (GlcNAc-1-P), which is converted into UDP-GlcNAc by the transfer of uridine 5-monophosphate (from uridine 5-triphosphate), a reaction catalyzed by the N-terminal domain.</text>
</comment>
<dbReference type="AlphaFoldDB" id="A0A1M5TDI8"/>
<feature type="domain" description="Nucleotidyl transferase" evidence="7">
    <location>
        <begin position="3"/>
        <end position="214"/>
    </location>
</feature>
<dbReference type="Proteomes" id="UP000184526">
    <property type="component" value="Unassembled WGS sequence"/>
</dbReference>
<evidence type="ECO:0000259" key="7">
    <source>
        <dbReference type="Pfam" id="PF00483"/>
    </source>
</evidence>
<dbReference type="InterPro" id="IPR005835">
    <property type="entry name" value="NTP_transferase_dom"/>
</dbReference>
<keyword evidence="1" id="KW-0808">Transferase</keyword>
<keyword evidence="9" id="KW-1185">Reference proteome</keyword>
<evidence type="ECO:0000313" key="9">
    <source>
        <dbReference type="Proteomes" id="UP000184526"/>
    </source>
</evidence>